<dbReference type="EMBL" id="CP018906">
    <property type="protein sequence ID" value="AQW22085.1"/>
    <property type="molecule type" value="Genomic_DNA"/>
</dbReference>
<protein>
    <recommendedName>
        <fullName evidence="4">YfaA</fullName>
    </recommendedName>
</protein>
<dbReference type="Pfam" id="PF09911">
    <property type="entry name" value="DUF2140"/>
    <property type="match status" value="1"/>
</dbReference>
<dbReference type="OrthoDB" id="2241695at2"/>
<keyword evidence="1" id="KW-0472">Membrane</keyword>
<dbReference type="KEGG" id="lcu:PL11_009210"/>
<organism evidence="2 3">
    <name type="scientific">Lentilactobacillus curieae</name>
    <dbReference type="NCBI Taxonomy" id="1138822"/>
    <lineage>
        <taxon>Bacteria</taxon>
        <taxon>Bacillati</taxon>
        <taxon>Bacillota</taxon>
        <taxon>Bacilli</taxon>
        <taxon>Lactobacillales</taxon>
        <taxon>Lactobacillaceae</taxon>
        <taxon>Lentilactobacillus</taxon>
    </lineage>
</organism>
<reference evidence="2 3" key="1">
    <citation type="journal article" date="2015" name="Genome Announc.">
        <title>Genome Sequence of Lactobacillus curieae CCTCC M 2011381T, a Novel Producer of Gamma-aminobutyric Acid.</title>
        <authorList>
            <person name="Wang Y."/>
            <person name="Wang Y."/>
            <person name="Lang C."/>
            <person name="Wei D."/>
            <person name="Xu P."/>
            <person name="Xie J."/>
        </authorList>
    </citation>
    <scope>NUCLEOTIDE SEQUENCE [LARGE SCALE GENOMIC DNA]</scope>
    <source>
        <strain evidence="2 3">CCTCC M 2011381</strain>
    </source>
</reference>
<dbReference type="AlphaFoldDB" id="A0A1S6QKF2"/>
<name>A0A1S6QKF2_9LACO</name>
<dbReference type="Proteomes" id="UP000030361">
    <property type="component" value="Chromosome"/>
</dbReference>
<accession>A0A1S6QKF2</accession>
<proteinExistence type="predicted"/>
<dbReference type="InterPro" id="IPR018672">
    <property type="entry name" value="DUF2140"/>
</dbReference>
<evidence type="ECO:0000256" key="1">
    <source>
        <dbReference type="SAM" id="Phobius"/>
    </source>
</evidence>
<evidence type="ECO:0000313" key="2">
    <source>
        <dbReference type="EMBL" id="AQW22085.1"/>
    </source>
</evidence>
<keyword evidence="3" id="KW-1185">Reference proteome</keyword>
<feature type="transmembrane region" description="Helical" evidence="1">
    <location>
        <begin position="12"/>
        <end position="35"/>
    </location>
</feature>
<evidence type="ECO:0008006" key="4">
    <source>
        <dbReference type="Google" id="ProtNLM"/>
    </source>
</evidence>
<sequence length="199" mass="22083">MRKNNQQKQPYKIAFFSLLGVIIAGFVIMIGLMFAGSRTPVSSTTDNSSRQAVDITLNKSQVNDLADFYLDKIQKEQSGSIKYRFQVKDDGIVYGKLKLLGADVPYALSFTPKVTKSGNVELDANKLSIGRQRLPLRLVLLYVKSSYHLPQWVSIDPAAKKINLNITSLNGAEGINFKATKIDMAGNGKFKLKILLPKE</sequence>
<gene>
    <name evidence="2" type="ORF">PL11_009210</name>
</gene>
<keyword evidence="1" id="KW-0812">Transmembrane</keyword>
<dbReference type="RefSeq" id="WP_035167127.1">
    <property type="nucleotide sequence ID" value="NZ_CP018906.1"/>
</dbReference>
<keyword evidence="1" id="KW-1133">Transmembrane helix</keyword>
<dbReference type="eggNOG" id="COG4698">
    <property type="taxonomic scope" value="Bacteria"/>
</dbReference>
<evidence type="ECO:0000313" key="3">
    <source>
        <dbReference type="Proteomes" id="UP000030361"/>
    </source>
</evidence>